<protein>
    <submittedName>
        <fullName evidence="1">Uncharacterized protein</fullName>
    </submittedName>
</protein>
<sequence>MNLITRQKVTLFKSLNFGYDQLIIENHATSMVNLNNVTILKYVWKIIQNNHNPYKSIAFVSRNFPFPTTYGDLGDLCNDRIGLKGGLRCCNVNTLINAIGYVPKNFFQ</sequence>
<keyword evidence="2" id="KW-1185">Reference proteome</keyword>
<proteinExistence type="predicted"/>
<dbReference type="Proteomes" id="UP001107558">
    <property type="component" value="Chromosome 2"/>
</dbReference>
<organism evidence="1 2">
    <name type="scientific">Polypedilum vanderplanki</name>
    <name type="common">Sleeping chironomid midge</name>
    <dbReference type="NCBI Taxonomy" id="319348"/>
    <lineage>
        <taxon>Eukaryota</taxon>
        <taxon>Metazoa</taxon>
        <taxon>Ecdysozoa</taxon>
        <taxon>Arthropoda</taxon>
        <taxon>Hexapoda</taxon>
        <taxon>Insecta</taxon>
        <taxon>Pterygota</taxon>
        <taxon>Neoptera</taxon>
        <taxon>Endopterygota</taxon>
        <taxon>Diptera</taxon>
        <taxon>Nematocera</taxon>
        <taxon>Chironomoidea</taxon>
        <taxon>Chironomidae</taxon>
        <taxon>Chironominae</taxon>
        <taxon>Polypedilum</taxon>
        <taxon>Polypedilum</taxon>
    </lineage>
</organism>
<gene>
    <name evidence="1" type="ORF">PVAND_006240</name>
</gene>
<accession>A0A9J6C2L0</accession>
<name>A0A9J6C2L0_POLVA</name>
<evidence type="ECO:0000313" key="1">
    <source>
        <dbReference type="EMBL" id="KAG5676401.1"/>
    </source>
</evidence>
<reference evidence="1" key="1">
    <citation type="submission" date="2021-03" db="EMBL/GenBank/DDBJ databases">
        <title>Chromosome level genome of the anhydrobiotic midge Polypedilum vanderplanki.</title>
        <authorList>
            <person name="Yoshida Y."/>
            <person name="Kikawada T."/>
            <person name="Gusev O."/>
        </authorList>
    </citation>
    <scope>NUCLEOTIDE SEQUENCE</scope>
    <source>
        <strain evidence="1">NIAS01</strain>
        <tissue evidence="1">Whole body or cell culture</tissue>
    </source>
</reference>
<dbReference type="EMBL" id="JADBJN010000002">
    <property type="protein sequence ID" value="KAG5676401.1"/>
    <property type="molecule type" value="Genomic_DNA"/>
</dbReference>
<comment type="caution">
    <text evidence="1">The sequence shown here is derived from an EMBL/GenBank/DDBJ whole genome shotgun (WGS) entry which is preliminary data.</text>
</comment>
<dbReference type="AlphaFoldDB" id="A0A9J6C2L0"/>
<evidence type="ECO:0000313" key="2">
    <source>
        <dbReference type="Proteomes" id="UP001107558"/>
    </source>
</evidence>